<organism evidence="2 3">
    <name type="scientific">Prolixibacter bellariivorans</name>
    <dbReference type="NCBI Taxonomy" id="314319"/>
    <lineage>
        <taxon>Bacteria</taxon>
        <taxon>Pseudomonadati</taxon>
        <taxon>Bacteroidota</taxon>
        <taxon>Bacteroidia</taxon>
        <taxon>Marinilabiliales</taxon>
        <taxon>Prolixibacteraceae</taxon>
        <taxon>Prolixibacter</taxon>
    </lineage>
</organism>
<dbReference type="OrthoDB" id="1119824at2"/>
<evidence type="ECO:0008006" key="4">
    <source>
        <dbReference type="Google" id="ProtNLM"/>
    </source>
</evidence>
<dbReference type="RefSeq" id="WP_025865129.1">
    <property type="nucleotide sequence ID" value="NZ_BLAX01000001.1"/>
</dbReference>
<reference evidence="2 3" key="1">
    <citation type="submission" date="2019-10" db="EMBL/GenBank/DDBJ databases">
        <title>Prolixibacter strains distinguished by the presence of nitrate reductase genes were adept at nitrate-dependent anaerobic corrosion of metallic iron and carbon steel.</title>
        <authorList>
            <person name="Iino T."/>
            <person name="Shono N."/>
            <person name="Ito K."/>
            <person name="Nakamura R."/>
            <person name="Sueoka K."/>
            <person name="Harayama S."/>
            <person name="Ohkuma M."/>
        </authorList>
    </citation>
    <scope>NUCLEOTIDE SEQUENCE [LARGE SCALE GENOMIC DNA]</scope>
    <source>
        <strain evidence="2 3">JCM 13498</strain>
    </source>
</reference>
<evidence type="ECO:0000313" key="3">
    <source>
        <dbReference type="Proteomes" id="UP000391834"/>
    </source>
</evidence>
<evidence type="ECO:0000313" key="2">
    <source>
        <dbReference type="EMBL" id="GET32519.1"/>
    </source>
</evidence>
<name>A0A5M4AX75_9BACT</name>
<dbReference type="EMBL" id="BLAX01000001">
    <property type="protein sequence ID" value="GET32519.1"/>
    <property type="molecule type" value="Genomic_DNA"/>
</dbReference>
<dbReference type="AlphaFoldDB" id="A0A5M4AX75"/>
<keyword evidence="3" id="KW-1185">Reference proteome</keyword>
<keyword evidence="1" id="KW-0175">Coiled coil</keyword>
<proteinExistence type="predicted"/>
<dbReference type="Proteomes" id="UP000391834">
    <property type="component" value="Unassembled WGS sequence"/>
</dbReference>
<protein>
    <recommendedName>
        <fullName evidence="4">Transposase</fullName>
    </recommendedName>
</protein>
<evidence type="ECO:0000256" key="1">
    <source>
        <dbReference type="SAM" id="Coils"/>
    </source>
</evidence>
<feature type="coiled-coil region" evidence="1">
    <location>
        <begin position="127"/>
        <end position="161"/>
    </location>
</feature>
<comment type="caution">
    <text evidence="2">The sequence shown here is derived from an EMBL/GenBank/DDBJ whole genome shotgun (WGS) entry which is preliminary data.</text>
</comment>
<accession>A0A5M4AX75</accession>
<sequence length="169" mass="20078">MLNENDHLHQLLRLVFPVEIIEHFTIQKIDVVNGTVQVHLYEKLNDTDHILRTSADFSPVIVLEDFPLRDKNLRLHLHQRKRREGQPDFLSQNRQVIADGNCLTEAFAQFIRKNEHIRMSSTEMNTVIKARQQYQRLMDYCNELEQEKGTLVDEIDRLKKQLTEFRGKQ</sequence>
<gene>
    <name evidence="2" type="ORF">PbJCM13498_13820</name>
</gene>